<evidence type="ECO:0000313" key="4">
    <source>
        <dbReference type="Proteomes" id="UP000261620"/>
    </source>
</evidence>
<dbReference type="GO" id="GO:0042289">
    <property type="term" value="F:MHC class II protein binding"/>
    <property type="evidence" value="ECO:0007669"/>
    <property type="project" value="TreeGrafter"/>
</dbReference>
<dbReference type="GO" id="GO:0070374">
    <property type="term" value="P:positive regulation of ERK1 and ERK2 cascade"/>
    <property type="evidence" value="ECO:0007669"/>
    <property type="project" value="TreeGrafter"/>
</dbReference>
<keyword evidence="4" id="KW-1185">Reference proteome</keyword>
<evidence type="ECO:0000259" key="2">
    <source>
        <dbReference type="PROSITE" id="PS50835"/>
    </source>
</evidence>
<dbReference type="AlphaFoldDB" id="A0A3Q3X6Q9"/>
<evidence type="ECO:0000313" key="3">
    <source>
        <dbReference type="Ensembl" id="ENSMMOP00000021079.1"/>
    </source>
</evidence>
<dbReference type="InterPro" id="IPR013783">
    <property type="entry name" value="Ig-like_fold"/>
</dbReference>
<dbReference type="GO" id="GO:0045121">
    <property type="term" value="C:membrane raft"/>
    <property type="evidence" value="ECO:0007669"/>
    <property type="project" value="TreeGrafter"/>
</dbReference>
<dbReference type="SMART" id="SM00406">
    <property type="entry name" value="IGv"/>
    <property type="match status" value="2"/>
</dbReference>
<feature type="domain" description="Ig-like" evidence="2">
    <location>
        <begin position="300"/>
        <end position="355"/>
    </location>
</feature>
<dbReference type="Pfam" id="PF07686">
    <property type="entry name" value="V-set"/>
    <property type="match status" value="1"/>
</dbReference>
<dbReference type="STRING" id="94237.ENSMMOP00000021079"/>
<organism evidence="3 4">
    <name type="scientific">Mola mola</name>
    <name type="common">Ocean sunfish</name>
    <name type="synonym">Tetraodon mola</name>
    <dbReference type="NCBI Taxonomy" id="94237"/>
    <lineage>
        <taxon>Eukaryota</taxon>
        <taxon>Metazoa</taxon>
        <taxon>Chordata</taxon>
        <taxon>Craniata</taxon>
        <taxon>Vertebrata</taxon>
        <taxon>Euteleostomi</taxon>
        <taxon>Actinopterygii</taxon>
        <taxon>Neopterygii</taxon>
        <taxon>Teleostei</taxon>
        <taxon>Neoteleostei</taxon>
        <taxon>Acanthomorphata</taxon>
        <taxon>Eupercaria</taxon>
        <taxon>Tetraodontiformes</taxon>
        <taxon>Molidae</taxon>
        <taxon>Mola</taxon>
    </lineage>
</organism>
<dbReference type="GO" id="GO:0035723">
    <property type="term" value="P:interleukin-15-mediated signaling pathway"/>
    <property type="evidence" value="ECO:0007669"/>
    <property type="project" value="TreeGrafter"/>
</dbReference>
<dbReference type="SMART" id="SM00408">
    <property type="entry name" value="IGc2"/>
    <property type="match status" value="3"/>
</dbReference>
<proteinExistence type="predicted"/>
<name>A0A3Q3X6Q9_MOLML</name>
<dbReference type="Pfam" id="PF00047">
    <property type="entry name" value="ig"/>
    <property type="match status" value="1"/>
</dbReference>
<dbReference type="InterPro" id="IPR013151">
    <property type="entry name" value="Immunoglobulin_dom"/>
</dbReference>
<dbReference type="InterPro" id="IPR007110">
    <property type="entry name" value="Ig-like_dom"/>
</dbReference>
<dbReference type="Proteomes" id="UP000261620">
    <property type="component" value="Unplaced"/>
</dbReference>
<feature type="domain" description="Ig-like" evidence="2">
    <location>
        <begin position="116"/>
        <end position="189"/>
    </location>
</feature>
<dbReference type="OMA" id="LWVAPVE"/>
<dbReference type="InterPro" id="IPR003599">
    <property type="entry name" value="Ig_sub"/>
</dbReference>
<dbReference type="InterPro" id="IPR036179">
    <property type="entry name" value="Ig-like_dom_sf"/>
</dbReference>
<dbReference type="Ensembl" id="ENSMMOT00000021435.1">
    <property type="protein sequence ID" value="ENSMMOP00000021079.1"/>
    <property type="gene ID" value="ENSMMOG00000016034.1"/>
</dbReference>
<protein>
    <recommendedName>
        <fullName evidence="2">Ig-like domain-containing protein</fullName>
    </recommendedName>
</protein>
<evidence type="ECO:0000256" key="1">
    <source>
        <dbReference type="ARBA" id="ARBA00023319"/>
    </source>
</evidence>
<dbReference type="GO" id="GO:0042110">
    <property type="term" value="P:T cell activation"/>
    <property type="evidence" value="ECO:0007669"/>
    <property type="project" value="TreeGrafter"/>
</dbReference>
<feature type="domain" description="Ig-like" evidence="2">
    <location>
        <begin position="196"/>
        <end position="278"/>
    </location>
</feature>
<dbReference type="PROSITE" id="PS50835">
    <property type="entry name" value="IG_LIKE"/>
    <property type="match status" value="4"/>
</dbReference>
<accession>A0A3Q3X6Q9</accession>
<keyword evidence="1" id="KW-0393">Immunoglobulin domain</keyword>
<feature type="domain" description="Ig-like" evidence="2">
    <location>
        <begin position="1"/>
        <end position="95"/>
    </location>
</feature>
<dbReference type="PANTHER" id="PTHR11422:SF12">
    <property type="entry name" value="MICROFIBRIL-ASSOCIATED GLYCOPROTEIN 3"/>
    <property type="match status" value="1"/>
</dbReference>
<dbReference type="SUPFAM" id="SSF48726">
    <property type="entry name" value="Immunoglobulin"/>
    <property type="match status" value="4"/>
</dbReference>
<reference evidence="3" key="1">
    <citation type="submission" date="2025-08" db="UniProtKB">
        <authorList>
            <consortium name="Ensembl"/>
        </authorList>
    </citation>
    <scope>IDENTIFICATION</scope>
</reference>
<reference evidence="3" key="2">
    <citation type="submission" date="2025-09" db="UniProtKB">
        <authorList>
            <consortium name="Ensembl"/>
        </authorList>
    </citation>
    <scope>IDENTIFICATION</scope>
</reference>
<dbReference type="SMART" id="SM00409">
    <property type="entry name" value="IG"/>
    <property type="match status" value="4"/>
</dbReference>
<dbReference type="GO" id="GO:1990782">
    <property type="term" value="F:protein tyrosine kinase binding"/>
    <property type="evidence" value="ECO:0007669"/>
    <property type="project" value="TreeGrafter"/>
</dbReference>
<dbReference type="Gene3D" id="2.60.40.10">
    <property type="entry name" value="Immunoglobulins"/>
    <property type="match status" value="2"/>
</dbReference>
<dbReference type="GO" id="GO:0009897">
    <property type="term" value="C:external side of plasma membrane"/>
    <property type="evidence" value="ECO:0007669"/>
    <property type="project" value="TreeGrafter"/>
</dbReference>
<sequence>AEADSQAVLPCKYKPNSIYSPAVIWSKVNNGTIWKKKKSGLQFWGSDWSVKGNQRARCPHYEFSRGDYSLQIKNVREGDGGLFSCTVQTGDQVIIILVMLRIIKVSSSPSFPILDNSFSISCNVTPWPYGASVQWIVNNSSFMQQMEITSDGETINNVVRERATPRLAGNWTCVVGYEGKVGRASATLTMKGITKPFEDNTKVYAPVGSEVTLPCVFSSGLVPSSPAWEKLKPSPILLPASFSPSQPVMDKSITLKEVQLEDEGMYRCSGTVSGQRLTRNMELVVAKIDSSFPSKERGYVSLTCKLTNTSEVTEYEWVRVVYDHNGNQSVESIQKGKFITINKMSVENQGEWACRFYGKYGILGNVTYHIQIMSKLSPCMSAVTNHSLCCSNNSETILTILHISSPQRNQILQYPALETIVHTISNEREQRERNREKK</sequence>
<dbReference type="PANTHER" id="PTHR11422">
    <property type="entry name" value="T-CELL SURFACE GLYCOPROTEIN CD4"/>
    <property type="match status" value="1"/>
</dbReference>
<dbReference type="InterPro" id="IPR013106">
    <property type="entry name" value="Ig_V-set"/>
</dbReference>
<dbReference type="InterPro" id="IPR003598">
    <property type="entry name" value="Ig_sub2"/>
</dbReference>